<organism evidence="1 2">
    <name type="scientific">Hymenolepis diminuta</name>
    <name type="common">Rat tapeworm</name>
    <dbReference type="NCBI Taxonomy" id="6216"/>
    <lineage>
        <taxon>Eukaryota</taxon>
        <taxon>Metazoa</taxon>
        <taxon>Spiralia</taxon>
        <taxon>Lophotrochozoa</taxon>
        <taxon>Platyhelminthes</taxon>
        <taxon>Cestoda</taxon>
        <taxon>Eucestoda</taxon>
        <taxon>Cyclophyllidea</taxon>
        <taxon>Hymenolepididae</taxon>
        <taxon>Hymenolepis</taxon>
    </lineage>
</organism>
<dbReference type="AlphaFoldDB" id="A0A564YGZ2"/>
<accession>A0A564YGZ2</accession>
<sequence length="114" mass="13063">MTHDPYLPCQTRPSMSPLFYNRLASHKKHICTHALARPYLSDSYKAIFVFHTETTHASRLRTPTRPIRLLSSSARCPLSLCYSFQTRSGFLEYIFRLINSVSQLLAPIQTATNC</sequence>
<gene>
    <name evidence="1" type="ORF">WMSIL1_LOCUS6133</name>
</gene>
<evidence type="ECO:0000313" key="1">
    <source>
        <dbReference type="EMBL" id="VUZ46490.1"/>
    </source>
</evidence>
<protein>
    <submittedName>
        <fullName evidence="1">Uncharacterized protein</fullName>
    </submittedName>
</protein>
<reference evidence="1 2" key="1">
    <citation type="submission" date="2019-07" db="EMBL/GenBank/DDBJ databases">
        <authorList>
            <person name="Jastrzebski P J."/>
            <person name="Paukszto L."/>
            <person name="Jastrzebski P J."/>
        </authorList>
    </citation>
    <scope>NUCLEOTIDE SEQUENCE [LARGE SCALE GENOMIC DNA]</scope>
    <source>
        <strain evidence="1 2">WMS-il1</strain>
    </source>
</reference>
<evidence type="ECO:0000313" key="2">
    <source>
        <dbReference type="Proteomes" id="UP000321570"/>
    </source>
</evidence>
<keyword evidence="2" id="KW-1185">Reference proteome</keyword>
<proteinExistence type="predicted"/>
<dbReference type="Proteomes" id="UP000321570">
    <property type="component" value="Unassembled WGS sequence"/>
</dbReference>
<dbReference type="EMBL" id="CABIJS010000221">
    <property type="protein sequence ID" value="VUZ46490.1"/>
    <property type="molecule type" value="Genomic_DNA"/>
</dbReference>
<name>A0A564YGZ2_HYMDI</name>